<comment type="caution">
    <text evidence="1">The sequence shown here is derived from an EMBL/GenBank/DDBJ whole genome shotgun (WGS) entry which is preliminary data.</text>
</comment>
<gene>
    <name evidence="1" type="ORF">BWK73_17230</name>
</gene>
<dbReference type="AlphaFoldDB" id="A0A1Y1QQT0"/>
<proteinExistence type="predicted"/>
<organism evidence="1 2">
    <name type="scientific">Thiothrix lacustris</name>
    <dbReference type="NCBI Taxonomy" id="525917"/>
    <lineage>
        <taxon>Bacteria</taxon>
        <taxon>Pseudomonadati</taxon>
        <taxon>Pseudomonadota</taxon>
        <taxon>Gammaproteobacteria</taxon>
        <taxon>Thiotrichales</taxon>
        <taxon>Thiotrichaceae</taxon>
        <taxon>Thiothrix</taxon>
    </lineage>
</organism>
<name>A0A1Y1QQT0_9GAMM</name>
<evidence type="ECO:0000313" key="1">
    <source>
        <dbReference type="EMBL" id="OQX11620.1"/>
    </source>
</evidence>
<reference evidence="1 2" key="1">
    <citation type="submission" date="2017-01" db="EMBL/GenBank/DDBJ databases">
        <title>Novel large sulfur bacteria in the metagenomes of groundwater-fed chemosynthetic microbial mats in the Lake Huron basin.</title>
        <authorList>
            <person name="Sharrar A.M."/>
            <person name="Flood B.E."/>
            <person name="Bailey J.V."/>
            <person name="Jones D.S."/>
            <person name="Biddanda B."/>
            <person name="Ruberg S.A."/>
            <person name="Marcus D.N."/>
            <person name="Dick G.J."/>
        </authorList>
    </citation>
    <scope>NUCLEOTIDE SEQUENCE [LARGE SCALE GENOMIC DNA]</scope>
    <source>
        <strain evidence="1">A8</strain>
    </source>
</reference>
<sequence>MENPLITVQHEHIVITSKAHKQLRLHVSHYVQTPAHLLCQFAENENNLFAAVFSTSHDTPQLARRATSFIRAYLFIADVGAMETAVLQAIDASLRNRPRS</sequence>
<protein>
    <submittedName>
        <fullName evidence="1">Uncharacterized protein</fullName>
    </submittedName>
</protein>
<dbReference type="EMBL" id="MTEJ01000084">
    <property type="protein sequence ID" value="OQX11620.1"/>
    <property type="molecule type" value="Genomic_DNA"/>
</dbReference>
<evidence type="ECO:0000313" key="2">
    <source>
        <dbReference type="Proteomes" id="UP000192491"/>
    </source>
</evidence>
<accession>A0A1Y1QQT0</accession>
<dbReference type="Proteomes" id="UP000192491">
    <property type="component" value="Unassembled WGS sequence"/>
</dbReference>